<evidence type="ECO:0000256" key="3">
    <source>
        <dbReference type="ARBA" id="ARBA00012663"/>
    </source>
</evidence>
<keyword evidence="7" id="KW-0732">Signal</keyword>
<dbReference type="SUPFAM" id="SSF49899">
    <property type="entry name" value="Concanavalin A-like lectins/glucanases"/>
    <property type="match status" value="1"/>
</dbReference>
<dbReference type="PRINTS" id="PR00738">
    <property type="entry name" value="GLHYDRLASE20"/>
</dbReference>
<feature type="domain" description="Glycoside hydrolase family 20 catalytic" evidence="8">
    <location>
        <begin position="176"/>
        <end position="339"/>
    </location>
</feature>
<sequence length="719" mass="79484">MALMLISQAVFLSLRLNPARATTLPSIPTLDFNVTSESTLSLSSLEYILIDQRFHDFTDDTGHTLIPPTLAAFARTFSEDYSTVVGKALPVETGETPIQLSIFLTLSNDTNGFLDAAGRPTAEGYMIDVSTDSVTITGASPLGAWWGTRSLLQIATLGNMSLPIGSALDAPGWATRRMMLDAARHFYPIDFLISLCNYMSFFKQNVFHVHLSDNLNTHDFYTRDRSLVLYAAFRLISNESVVDGLVKPWRVNETYSREEFDELQKRCAARGVTVIPEIEAPGHALVIAQWKPQLGLKDDLSLLNISHPETIPPMKDIWRTFLPWFYSKVVHIGADEYDTTLGDDYNFFVNTMASFISETSGQTTRIWGTNAPGRNSTVDKSVNIQHWALWESNPLELLNQGYRVLNSDEKMYIVNKWSKPYPQKLNLTRIFQGNPAGGAFAPFVFDVNNSTNNPSRGHPNVEGHIAALWNDWGQNTTTYSEAWYSWREGLAGLADKQWGGKLTLEQYNDVFPKLHPIAPAQNLDKTVPSKTDVIFEYDFSTALLDENTIEDLSGNGYHATCTPSCRIDPSDGSISLEGEEFLTTPLSTKGREYTLSFTVKISPSTPIGSPIFTGADSTLQHGNGTNPNLMLITSVNEAYPLNLTLPTGVWNSVALVERGNATFLTVNETEEMEFLAVLGVIGNDPAFEWKEIGVEAPIARIGGDGFIGNVANVTLLGRA</sequence>
<dbReference type="InterPro" id="IPR052764">
    <property type="entry name" value="GH20_Enzymes"/>
</dbReference>
<dbReference type="EMBL" id="ML178814">
    <property type="protein sequence ID" value="TFL07801.1"/>
    <property type="molecule type" value="Genomic_DNA"/>
</dbReference>
<feature type="chain" id="PRO_5023052220" description="beta-N-acetylhexosaminidase" evidence="7">
    <location>
        <begin position="22"/>
        <end position="719"/>
    </location>
</feature>
<keyword evidence="11" id="KW-1185">Reference proteome</keyword>
<evidence type="ECO:0000256" key="1">
    <source>
        <dbReference type="ARBA" id="ARBA00001231"/>
    </source>
</evidence>
<dbReference type="InterPro" id="IPR013320">
    <property type="entry name" value="ConA-like_dom_sf"/>
</dbReference>
<feature type="active site" description="Proton donor" evidence="6">
    <location>
        <position position="336"/>
    </location>
</feature>
<evidence type="ECO:0000256" key="6">
    <source>
        <dbReference type="PIRSR" id="PIRSR625705-1"/>
    </source>
</evidence>
<evidence type="ECO:0000313" key="10">
    <source>
        <dbReference type="EMBL" id="TFL07801.1"/>
    </source>
</evidence>
<dbReference type="Gene3D" id="3.20.20.80">
    <property type="entry name" value="Glycosidases"/>
    <property type="match status" value="1"/>
</dbReference>
<organism evidence="10 11">
    <name type="scientific">Pterulicium gracile</name>
    <dbReference type="NCBI Taxonomy" id="1884261"/>
    <lineage>
        <taxon>Eukaryota</taxon>
        <taxon>Fungi</taxon>
        <taxon>Dikarya</taxon>
        <taxon>Basidiomycota</taxon>
        <taxon>Agaricomycotina</taxon>
        <taxon>Agaricomycetes</taxon>
        <taxon>Agaricomycetidae</taxon>
        <taxon>Agaricales</taxon>
        <taxon>Pleurotineae</taxon>
        <taxon>Pterulaceae</taxon>
        <taxon>Pterulicium</taxon>
    </lineage>
</organism>
<evidence type="ECO:0000259" key="9">
    <source>
        <dbReference type="Pfam" id="PF02838"/>
    </source>
</evidence>
<dbReference type="InterPro" id="IPR015882">
    <property type="entry name" value="HEX_bac_N"/>
</dbReference>
<dbReference type="CDD" id="cd06564">
    <property type="entry name" value="GH20_DspB_LnbB-like"/>
    <property type="match status" value="1"/>
</dbReference>
<feature type="signal peptide" evidence="7">
    <location>
        <begin position="1"/>
        <end position="21"/>
    </location>
</feature>
<evidence type="ECO:0000259" key="8">
    <source>
        <dbReference type="Pfam" id="PF00728"/>
    </source>
</evidence>
<evidence type="ECO:0000313" key="11">
    <source>
        <dbReference type="Proteomes" id="UP000305067"/>
    </source>
</evidence>
<dbReference type="PANTHER" id="PTHR43678">
    <property type="entry name" value="PUTATIVE (AFU_ORTHOLOGUE AFUA_2G00640)-RELATED"/>
    <property type="match status" value="1"/>
</dbReference>
<name>A0A5C3R458_9AGAR</name>
<dbReference type="InterPro" id="IPR025705">
    <property type="entry name" value="Beta_hexosaminidase_sua/sub"/>
</dbReference>
<proteinExistence type="inferred from homology"/>
<evidence type="ECO:0000256" key="5">
    <source>
        <dbReference type="ARBA" id="ARBA00023295"/>
    </source>
</evidence>
<dbReference type="InterPro" id="IPR029018">
    <property type="entry name" value="Hex-like_dom2"/>
</dbReference>
<evidence type="ECO:0000256" key="4">
    <source>
        <dbReference type="ARBA" id="ARBA00022801"/>
    </source>
</evidence>
<feature type="domain" description="Beta-hexosaminidase bacterial type N-terminal" evidence="9">
    <location>
        <begin position="70"/>
        <end position="169"/>
    </location>
</feature>
<dbReference type="GO" id="GO:0004563">
    <property type="term" value="F:beta-N-acetylhexosaminidase activity"/>
    <property type="evidence" value="ECO:0007669"/>
    <property type="project" value="UniProtKB-EC"/>
</dbReference>
<dbReference type="Gene3D" id="3.30.379.10">
    <property type="entry name" value="Chitobiase/beta-hexosaminidase domain 2-like"/>
    <property type="match status" value="1"/>
</dbReference>
<accession>A0A5C3R458</accession>
<comment type="similarity">
    <text evidence="2">Belongs to the glycosyl hydrolase 20 family.</text>
</comment>
<gene>
    <name evidence="10" type="ORF">BDV98DRAFT_558481</name>
</gene>
<dbReference type="Proteomes" id="UP000305067">
    <property type="component" value="Unassembled WGS sequence"/>
</dbReference>
<dbReference type="InterPro" id="IPR015883">
    <property type="entry name" value="Glyco_hydro_20_cat"/>
</dbReference>
<dbReference type="GO" id="GO:0005975">
    <property type="term" value="P:carbohydrate metabolic process"/>
    <property type="evidence" value="ECO:0007669"/>
    <property type="project" value="InterPro"/>
</dbReference>
<dbReference type="AlphaFoldDB" id="A0A5C3R458"/>
<protein>
    <recommendedName>
        <fullName evidence="3">beta-N-acetylhexosaminidase</fullName>
        <ecNumber evidence="3">3.2.1.52</ecNumber>
    </recommendedName>
</protein>
<keyword evidence="4" id="KW-0378">Hydrolase</keyword>
<dbReference type="STRING" id="1884261.A0A5C3R458"/>
<evidence type="ECO:0000256" key="7">
    <source>
        <dbReference type="SAM" id="SignalP"/>
    </source>
</evidence>
<dbReference type="OrthoDB" id="428480at2759"/>
<dbReference type="SUPFAM" id="SSF51445">
    <property type="entry name" value="(Trans)glycosidases"/>
    <property type="match status" value="1"/>
</dbReference>
<dbReference type="Pfam" id="PF02838">
    <property type="entry name" value="Glyco_hydro_20b"/>
    <property type="match status" value="1"/>
</dbReference>
<reference evidence="10 11" key="1">
    <citation type="journal article" date="2019" name="Nat. Ecol. Evol.">
        <title>Megaphylogeny resolves global patterns of mushroom evolution.</title>
        <authorList>
            <person name="Varga T."/>
            <person name="Krizsan K."/>
            <person name="Foldi C."/>
            <person name="Dima B."/>
            <person name="Sanchez-Garcia M."/>
            <person name="Sanchez-Ramirez S."/>
            <person name="Szollosi G.J."/>
            <person name="Szarkandi J.G."/>
            <person name="Papp V."/>
            <person name="Albert L."/>
            <person name="Andreopoulos W."/>
            <person name="Angelini C."/>
            <person name="Antonin V."/>
            <person name="Barry K.W."/>
            <person name="Bougher N.L."/>
            <person name="Buchanan P."/>
            <person name="Buyck B."/>
            <person name="Bense V."/>
            <person name="Catcheside P."/>
            <person name="Chovatia M."/>
            <person name="Cooper J."/>
            <person name="Damon W."/>
            <person name="Desjardin D."/>
            <person name="Finy P."/>
            <person name="Geml J."/>
            <person name="Haridas S."/>
            <person name="Hughes K."/>
            <person name="Justo A."/>
            <person name="Karasinski D."/>
            <person name="Kautmanova I."/>
            <person name="Kiss B."/>
            <person name="Kocsube S."/>
            <person name="Kotiranta H."/>
            <person name="LaButti K.M."/>
            <person name="Lechner B.E."/>
            <person name="Liimatainen K."/>
            <person name="Lipzen A."/>
            <person name="Lukacs Z."/>
            <person name="Mihaltcheva S."/>
            <person name="Morgado L.N."/>
            <person name="Niskanen T."/>
            <person name="Noordeloos M.E."/>
            <person name="Ohm R.A."/>
            <person name="Ortiz-Santana B."/>
            <person name="Ovrebo C."/>
            <person name="Racz N."/>
            <person name="Riley R."/>
            <person name="Savchenko A."/>
            <person name="Shiryaev A."/>
            <person name="Soop K."/>
            <person name="Spirin V."/>
            <person name="Szebenyi C."/>
            <person name="Tomsovsky M."/>
            <person name="Tulloss R.E."/>
            <person name="Uehling J."/>
            <person name="Grigoriev I.V."/>
            <person name="Vagvolgyi C."/>
            <person name="Papp T."/>
            <person name="Martin F.M."/>
            <person name="Miettinen O."/>
            <person name="Hibbett D.S."/>
            <person name="Nagy L.G."/>
        </authorList>
    </citation>
    <scope>NUCLEOTIDE SEQUENCE [LARGE SCALE GENOMIC DNA]</scope>
    <source>
        <strain evidence="10 11">CBS 309.79</strain>
    </source>
</reference>
<dbReference type="SUPFAM" id="SSF55545">
    <property type="entry name" value="beta-N-acetylhexosaminidase-like domain"/>
    <property type="match status" value="1"/>
</dbReference>
<dbReference type="EC" id="3.2.1.52" evidence="3"/>
<keyword evidence="5" id="KW-0326">Glycosidase</keyword>
<dbReference type="Pfam" id="PF00728">
    <property type="entry name" value="Glyco_hydro_20"/>
    <property type="match status" value="1"/>
</dbReference>
<dbReference type="PANTHER" id="PTHR43678:SF1">
    <property type="entry name" value="BETA-N-ACETYLHEXOSAMINIDASE"/>
    <property type="match status" value="1"/>
</dbReference>
<dbReference type="InterPro" id="IPR017853">
    <property type="entry name" value="GH"/>
</dbReference>
<comment type="catalytic activity">
    <reaction evidence="1">
        <text>Hydrolysis of terminal non-reducing N-acetyl-D-hexosamine residues in N-acetyl-beta-D-hexosaminides.</text>
        <dbReference type="EC" id="3.2.1.52"/>
    </reaction>
</comment>
<evidence type="ECO:0000256" key="2">
    <source>
        <dbReference type="ARBA" id="ARBA00006285"/>
    </source>
</evidence>